<dbReference type="RefSeq" id="WP_220636954.1">
    <property type="nucleotide sequence ID" value="NZ_CAJQUM010000001.1"/>
</dbReference>
<dbReference type="SUPFAM" id="SSF54913">
    <property type="entry name" value="GlnB-like"/>
    <property type="match status" value="1"/>
</dbReference>
<comment type="caution">
    <text evidence="2">The sequence shown here is derived from an EMBL/GenBank/DDBJ whole genome shotgun (WGS) entry which is preliminary data.</text>
</comment>
<accession>A0A916J5P9</accession>
<evidence type="ECO:0000313" key="2">
    <source>
        <dbReference type="EMBL" id="CAG4885186.1"/>
    </source>
</evidence>
<proteinExistence type="predicted"/>
<protein>
    <recommendedName>
        <fullName evidence="1">DUF2007 domain-containing protein</fullName>
    </recommendedName>
</protein>
<gene>
    <name evidence="2" type="ORF">GTOL_13069</name>
</gene>
<dbReference type="Pfam" id="PF09413">
    <property type="entry name" value="DUF2007"/>
    <property type="match status" value="1"/>
</dbReference>
<dbReference type="Proteomes" id="UP000742786">
    <property type="component" value="Unassembled WGS sequence"/>
</dbReference>
<dbReference type="AlphaFoldDB" id="A0A916J5P9"/>
<keyword evidence="3" id="KW-1185">Reference proteome</keyword>
<dbReference type="EMBL" id="CAJQUM010000001">
    <property type="protein sequence ID" value="CAG4885186.1"/>
    <property type="molecule type" value="Genomic_DNA"/>
</dbReference>
<sequence>MFSSRNRDELTKYFAGLADDYLLETFESGTLTPLAFEIAEAELSRRGIPHPSSLPVEEEIKSDDGDPVHLETIARSFKSQRLEILRARLEAEGIPAFVMDGNMNQAFSVASPALGGARLQVPRQYVTQAKEIIAAIDSGALAANARDADD</sequence>
<reference evidence="2" key="1">
    <citation type="submission" date="2021-04" db="EMBL/GenBank/DDBJ databases">
        <authorList>
            <person name="Hornung B."/>
        </authorList>
    </citation>
    <scope>NUCLEOTIDE SEQUENCE</scope>
    <source>
        <strain evidence="2">G5G6</strain>
    </source>
</reference>
<dbReference type="InterPro" id="IPR018551">
    <property type="entry name" value="DUF2007"/>
</dbReference>
<organism evidence="2 3">
    <name type="scientific">Georgfuchsia toluolica</name>
    <dbReference type="NCBI Taxonomy" id="424218"/>
    <lineage>
        <taxon>Bacteria</taxon>
        <taxon>Pseudomonadati</taxon>
        <taxon>Pseudomonadota</taxon>
        <taxon>Betaproteobacteria</taxon>
        <taxon>Nitrosomonadales</taxon>
        <taxon>Sterolibacteriaceae</taxon>
        <taxon>Georgfuchsia</taxon>
    </lineage>
</organism>
<evidence type="ECO:0000259" key="1">
    <source>
        <dbReference type="Pfam" id="PF09413"/>
    </source>
</evidence>
<feature type="domain" description="DUF2007" evidence="1">
    <location>
        <begin position="73"/>
        <end position="136"/>
    </location>
</feature>
<dbReference type="Gene3D" id="3.30.70.790">
    <property type="entry name" value="UreE, C-terminal domain"/>
    <property type="match status" value="1"/>
</dbReference>
<evidence type="ECO:0000313" key="3">
    <source>
        <dbReference type="Proteomes" id="UP000742786"/>
    </source>
</evidence>
<name>A0A916J5P9_9PROT</name>
<dbReference type="InterPro" id="IPR011322">
    <property type="entry name" value="N-reg_PII-like_a/b"/>
</dbReference>